<dbReference type="InterPro" id="IPR011711">
    <property type="entry name" value="GntR_C"/>
</dbReference>
<gene>
    <name evidence="5" type="ORF">DY240_20235</name>
</gene>
<name>A0A418KM28_9ACTN</name>
<dbReference type="SUPFAM" id="SSF46785">
    <property type="entry name" value="Winged helix' DNA-binding domain"/>
    <property type="match status" value="1"/>
</dbReference>
<dbReference type="PANTHER" id="PTHR43537">
    <property type="entry name" value="TRANSCRIPTIONAL REGULATOR, GNTR FAMILY"/>
    <property type="match status" value="1"/>
</dbReference>
<dbReference type="RefSeq" id="WP_119661655.1">
    <property type="nucleotide sequence ID" value="NZ_QUAL01000184.1"/>
</dbReference>
<keyword evidence="2" id="KW-0238">DNA-binding</keyword>
<accession>A0A418KM28</accession>
<evidence type="ECO:0000256" key="3">
    <source>
        <dbReference type="ARBA" id="ARBA00023163"/>
    </source>
</evidence>
<dbReference type="Pfam" id="PF07729">
    <property type="entry name" value="FCD"/>
    <property type="match status" value="1"/>
</dbReference>
<dbReference type="CDD" id="cd07377">
    <property type="entry name" value="WHTH_GntR"/>
    <property type="match status" value="1"/>
</dbReference>
<evidence type="ECO:0000313" key="6">
    <source>
        <dbReference type="Proteomes" id="UP000284057"/>
    </source>
</evidence>
<dbReference type="AlphaFoldDB" id="A0A418KM28"/>
<dbReference type="OrthoDB" id="3172099at2"/>
<dbReference type="SMART" id="SM00345">
    <property type="entry name" value="HTH_GNTR"/>
    <property type="match status" value="1"/>
</dbReference>
<dbReference type="SUPFAM" id="SSF48008">
    <property type="entry name" value="GntR ligand-binding domain-like"/>
    <property type="match status" value="1"/>
</dbReference>
<dbReference type="Gene3D" id="1.10.10.10">
    <property type="entry name" value="Winged helix-like DNA-binding domain superfamily/Winged helix DNA-binding domain"/>
    <property type="match status" value="1"/>
</dbReference>
<organism evidence="5 6">
    <name type="scientific">Jiangella rhizosphaerae</name>
    <dbReference type="NCBI Taxonomy" id="2293569"/>
    <lineage>
        <taxon>Bacteria</taxon>
        <taxon>Bacillati</taxon>
        <taxon>Actinomycetota</taxon>
        <taxon>Actinomycetes</taxon>
        <taxon>Jiangellales</taxon>
        <taxon>Jiangellaceae</taxon>
        <taxon>Jiangella</taxon>
    </lineage>
</organism>
<dbReference type="EMBL" id="QUAL01000184">
    <property type="protein sequence ID" value="RIQ18997.1"/>
    <property type="molecule type" value="Genomic_DNA"/>
</dbReference>
<reference evidence="5 6" key="1">
    <citation type="submission" date="2018-09" db="EMBL/GenBank/DDBJ databases">
        <title>Isolation, diversity and antifungal activity of actinobacteria from wheat.</title>
        <authorList>
            <person name="Han C."/>
        </authorList>
    </citation>
    <scope>NUCLEOTIDE SEQUENCE [LARGE SCALE GENOMIC DNA]</scope>
    <source>
        <strain evidence="5 6">NEAU-YY265</strain>
    </source>
</reference>
<evidence type="ECO:0000259" key="4">
    <source>
        <dbReference type="PROSITE" id="PS50949"/>
    </source>
</evidence>
<dbReference type="Pfam" id="PF00392">
    <property type="entry name" value="GntR"/>
    <property type="match status" value="1"/>
</dbReference>
<dbReference type="InterPro" id="IPR036390">
    <property type="entry name" value="WH_DNA-bd_sf"/>
</dbReference>
<dbReference type="SMART" id="SM00895">
    <property type="entry name" value="FCD"/>
    <property type="match status" value="1"/>
</dbReference>
<evidence type="ECO:0000313" key="5">
    <source>
        <dbReference type="EMBL" id="RIQ18997.1"/>
    </source>
</evidence>
<evidence type="ECO:0000256" key="1">
    <source>
        <dbReference type="ARBA" id="ARBA00023015"/>
    </source>
</evidence>
<dbReference type="Proteomes" id="UP000284057">
    <property type="component" value="Unassembled WGS sequence"/>
</dbReference>
<dbReference type="InterPro" id="IPR000524">
    <property type="entry name" value="Tscrpt_reg_HTH_GntR"/>
</dbReference>
<dbReference type="InterPro" id="IPR008920">
    <property type="entry name" value="TF_FadR/GntR_C"/>
</dbReference>
<feature type="domain" description="HTH gntR-type" evidence="4">
    <location>
        <begin position="3"/>
        <end position="71"/>
    </location>
</feature>
<dbReference type="PANTHER" id="PTHR43537:SF5">
    <property type="entry name" value="UXU OPERON TRANSCRIPTIONAL REGULATOR"/>
    <property type="match status" value="1"/>
</dbReference>
<keyword evidence="6" id="KW-1185">Reference proteome</keyword>
<protein>
    <submittedName>
        <fullName evidence="5">FadR family transcriptional regulator</fullName>
    </submittedName>
</protein>
<dbReference type="Gene3D" id="1.20.120.530">
    <property type="entry name" value="GntR ligand-binding domain-like"/>
    <property type="match status" value="1"/>
</dbReference>
<sequence length="246" mass="26507">MAERLSKSVADDLLARIARAEYGPGDTLPSEQQLGAMYGVGRNTVREAMQTLRVLGLVEVRPRLGARIVDSGARSALATAAISHLLRGETIDHLYDVRLILEPAAAERAAGHRTDEDLLAIKRALAHFRAAFELGVNVWEADIEFHQAVAEASGNPVLARLLAPMSDLLGKAREATGAIPEAVERALGEHEEIAAAIEDRSPRRARDAMEGHIRSAVWALEQARERDRLASDAVRARPGAAPGAQT</sequence>
<proteinExistence type="predicted"/>
<keyword evidence="1" id="KW-0805">Transcription regulation</keyword>
<keyword evidence="3" id="KW-0804">Transcription</keyword>
<dbReference type="PRINTS" id="PR00035">
    <property type="entry name" value="HTHGNTR"/>
</dbReference>
<evidence type="ECO:0000256" key="2">
    <source>
        <dbReference type="ARBA" id="ARBA00023125"/>
    </source>
</evidence>
<dbReference type="GO" id="GO:0003700">
    <property type="term" value="F:DNA-binding transcription factor activity"/>
    <property type="evidence" value="ECO:0007669"/>
    <property type="project" value="InterPro"/>
</dbReference>
<dbReference type="InterPro" id="IPR036388">
    <property type="entry name" value="WH-like_DNA-bd_sf"/>
</dbReference>
<dbReference type="PROSITE" id="PS50949">
    <property type="entry name" value="HTH_GNTR"/>
    <property type="match status" value="1"/>
</dbReference>
<comment type="caution">
    <text evidence="5">The sequence shown here is derived from an EMBL/GenBank/DDBJ whole genome shotgun (WGS) entry which is preliminary data.</text>
</comment>
<dbReference type="GO" id="GO:0003677">
    <property type="term" value="F:DNA binding"/>
    <property type="evidence" value="ECO:0007669"/>
    <property type="project" value="UniProtKB-KW"/>
</dbReference>